<dbReference type="Proteomes" id="UP000070080">
    <property type="component" value="Unassembled WGS sequence"/>
</dbReference>
<reference evidence="4" key="1">
    <citation type="submission" date="2016-01" db="EMBL/GenBank/DDBJ databases">
        <authorList>
            <person name="Mitreva M."/>
            <person name="Pepin K.H."/>
            <person name="Mihindukulasuriya K.A."/>
            <person name="Fulton R."/>
            <person name="Fronick C."/>
            <person name="O'Laughlin M."/>
            <person name="Miner T."/>
            <person name="Herter B."/>
            <person name="Rosa B.A."/>
            <person name="Cordes M."/>
            <person name="Tomlinson C."/>
            <person name="Wollam A."/>
            <person name="Palsikar V.B."/>
            <person name="Mardis E.R."/>
            <person name="Wilson R.K."/>
        </authorList>
    </citation>
    <scope>NUCLEOTIDE SEQUENCE [LARGE SCALE GENOMIC DNA]</scope>
    <source>
        <strain evidence="4">KA00274</strain>
    </source>
</reference>
<evidence type="ECO:0000313" key="3">
    <source>
        <dbReference type="EMBL" id="KXB39040.1"/>
    </source>
</evidence>
<dbReference type="InterPro" id="IPR041902">
    <property type="entry name" value="CtsR_N_sf"/>
</dbReference>
<dbReference type="EMBL" id="LSCV01000044">
    <property type="protein sequence ID" value="KXB39040.1"/>
    <property type="molecule type" value="Genomic_DNA"/>
</dbReference>
<evidence type="ECO:0000259" key="2">
    <source>
        <dbReference type="Pfam" id="PF17727"/>
    </source>
</evidence>
<accession>A0A133Y773</accession>
<dbReference type="Pfam" id="PF05848">
    <property type="entry name" value="CtsR"/>
    <property type="match status" value="1"/>
</dbReference>
<dbReference type="STRING" id="1497955.HMPREF1872_01362"/>
<sequence length="161" mass="18473">MVMRLSDYIEDFIRESLKENNGIFEFNRNSMASDMNCVPSQISYVVATRFNNDNGYLVTSRRGGKGSIEIRQLFTGDDEQLNMMEHLLNNVPNAMSEHDSAVYLDNLLTLDLITDREKAICLALMSDNSLTRVPIEERKEMRAEMVTNLLRSLASEYSFEN</sequence>
<protein>
    <submittedName>
        <fullName evidence="3">Putative transcriptional regulator CtsR</fullName>
    </submittedName>
</protein>
<name>A0A133Y773_9FIRM</name>
<dbReference type="Gene3D" id="3.30.56.130">
    <property type="entry name" value="Transcriptional regulator CtsR, winged HTH domain"/>
    <property type="match status" value="1"/>
</dbReference>
<organism evidence="3 4">
    <name type="scientific">Amygdalobacter nucleatus</name>
    <dbReference type="NCBI Taxonomy" id="3029274"/>
    <lineage>
        <taxon>Bacteria</taxon>
        <taxon>Bacillati</taxon>
        <taxon>Bacillota</taxon>
        <taxon>Clostridia</taxon>
        <taxon>Eubacteriales</taxon>
        <taxon>Oscillospiraceae</taxon>
        <taxon>Amygdalobacter</taxon>
    </lineage>
</organism>
<evidence type="ECO:0000313" key="4">
    <source>
        <dbReference type="Proteomes" id="UP000070080"/>
    </source>
</evidence>
<dbReference type="Pfam" id="PF17727">
    <property type="entry name" value="CtsR_C"/>
    <property type="match status" value="1"/>
</dbReference>
<dbReference type="InterPro" id="IPR041473">
    <property type="entry name" value="CtsR_C"/>
</dbReference>
<comment type="caution">
    <text evidence="3">The sequence shown here is derived from an EMBL/GenBank/DDBJ whole genome shotgun (WGS) entry which is preliminary data.</text>
</comment>
<dbReference type="RefSeq" id="WP_066715002.1">
    <property type="nucleotide sequence ID" value="NZ_CP118869.1"/>
</dbReference>
<dbReference type="InterPro" id="IPR041908">
    <property type="entry name" value="CtsR_C_sf"/>
</dbReference>
<evidence type="ECO:0000259" key="1">
    <source>
        <dbReference type="Pfam" id="PF05848"/>
    </source>
</evidence>
<dbReference type="AlphaFoldDB" id="A0A133Y773"/>
<dbReference type="Gene3D" id="1.10.1200.150">
    <property type="entry name" value="Transcriptional regulator CtsR, C-terminal domain"/>
    <property type="match status" value="1"/>
</dbReference>
<gene>
    <name evidence="3" type="ORF">HMPREF1872_01362</name>
</gene>
<dbReference type="OrthoDB" id="1680813at2"/>
<feature type="domain" description="CtsR C-terminal dimerization" evidence="2">
    <location>
        <begin position="81"/>
        <end position="150"/>
    </location>
</feature>
<feature type="domain" description="CtsR N-terminal HTH" evidence="1">
    <location>
        <begin position="4"/>
        <end position="73"/>
    </location>
</feature>
<proteinExistence type="predicted"/>
<dbReference type="InterPro" id="IPR040465">
    <property type="entry name" value="CtsR_N"/>
</dbReference>
<keyword evidence="4" id="KW-1185">Reference proteome</keyword>